<dbReference type="EMBL" id="AKCV02000014">
    <property type="protein sequence ID" value="TMS59051.1"/>
    <property type="molecule type" value="Genomic_DNA"/>
</dbReference>
<keyword evidence="1" id="KW-0808">Transferase</keyword>
<gene>
    <name evidence="1" type="ORF">MW7_004710</name>
</gene>
<evidence type="ECO:0000313" key="1">
    <source>
        <dbReference type="EMBL" id="TMS59051.1"/>
    </source>
</evidence>
<name>A0ACD3SRW9_9BURK</name>
<organism evidence="1 2">
    <name type="scientific">Imbroritus primus</name>
    <dbReference type="NCBI Taxonomy" id="3058603"/>
    <lineage>
        <taxon>Bacteria</taxon>
        <taxon>Pseudomonadati</taxon>
        <taxon>Pseudomonadota</taxon>
        <taxon>Betaproteobacteria</taxon>
        <taxon>Burkholderiales</taxon>
        <taxon>Burkholderiaceae</taxon>
        <taxon>Imbroritus</taxon>
    </lineage>
</organism>
<keyword evidence="2" id="KW-1185">Reference proteome</keyword>
<comment type="caution">
    <text evidence="1">The sequence shown here is derived from an EMBL/GenBank/DDBJ whole genome shotgun (WGS) entry which is preliminary data.</text>
</comment>
<sequence>MLRWLYTAMWHLALPVACLRLLWRSRREPGYRQHIGERFGRYGRQALAQDRCLWVHAVSVGETRAAQPLIEALLVRFPDHAIVLTHMTPTGRRTGAELFAAEPRVHECYLPYDVPWAIRGFLRHFRPELGLVMETEIWPNVVHGCRRAGVPLCLVNARMSPRSFRRTLRLGRAASEVFGGFTRILAQTPGDAERYRALGVSQVEVTGNLKFDMAPPPALQDKGAALHAALARDGRAVWCAGSTRDGEEALLLAAWREQVDNTGRRAALILVPRHPQRFDAVAELVTQAGFTLQRRGALVDWPERIDADVLLGDSMGEMTMYFSAAEVAFIGGSLLPLGGQNLIEACAVGTPVLVGPHTFNFAQATEDAIAAGACLRVPDAGALARAVHALLADPADLHARREAATRFAGAHRGATARTVDALAALVPLR</sequence>
<accession>A0ACD3SRW9</accession>
<proteinExistence type="predicted"/>
<evidence type="ECO:0000313" key="2">
    <source>
        <dbReference type="Proteomes" id="UP000004277"/>
    </source>
</evidence>
<protein>
    <submittedName>
        <fullName evidence="1">3-deoxy-D-manno-octulosonic acid transferase</fullName>
    </submittedName>
</protein>
<reference evidence="1" key="1">
    <citation type="submission" date="2019-05" db="EMBL/GenBank/DDBJ databases">
        <title>Revised genome assembly of Burkholderiaceae (previously Ralstonia) sp. PBA.</title>
        <authorList>
            <person name="Gan H.M."/>
        </authorList>
    </citation>
    <scope>NUCLEOTIDE SEQUENCE</scope>
    <source>
        <strain evidence="1">PBA</strain>
    </source>
</reference>
<dbReference type="Proteomes" id="UP000004277">
    <property type="component" value="Unassembled WGS sequence"/>
</dbReference>